<feature type="transmembrane region" description="Helical" evidence="1">
    <location>
        <begin position="149"/>
        <end position="172"/>
    </location>
</feature>
<gene>
    <name evidence="2" type="ORF">ESCNG_80078</name>
</gene>
<comment type="caution">
    <text evidence="2">The sequence shown here is derived from an EMBL/GenBank/DDBJ whole genome shotgun (WGS) entry which is preliminary data.</text>
</comment>
<dbReference type="Proteomes" id="UP000182484">
    <property type="component" value="Unassembled WGS sequence"/>
</dbReference>
<feature type="transmembrane region" description="Helical" evidence="1">
    <location>
        <begin position="59"/>
        <end position="87"/>
    </location>
</feature>
<feature type="transmembrane region" description="Helical" evidence="1">
    <location>
        <begin position="107"/>
        <end position="128"/>
    </location>
</feature>
<keyword evidence="1" id="KW-1133">Transmembrane helix</keyword>
<evidence type="ECO:0000256" key="1">
    <source>
        <dbReference type="SAM" id="Phobius"/>
    </source>
</evidence>
<dbReference type="PANTHER" id="PTHR42709:SF4">
    <property type="entry name" value="INNER MEMBRANE PROTEIN YQAA"/>
    <property type="match status" value="1"/>
</dbReference>
<sequence length="204" mass="22628">MKILRRIRKIRKCRIGASKPERKECRMPDKKGAYGCAVFLHRPPPFGGGVKIPYNPSPIFTCLGLFAMIPSYTYAALAFSAFTSATLLPGTSEAAFALFVRNFPKHAYGALLCAGLANGLGSMVSYWMGRLLPSRKMPSEKTLNLIRRFGIWLLAFAWLPVVGDALPLTAGWLRLNPWTSGLMLVIGKTARYAFILWGMQYYAA</sequence>
<evidence type="ECO:0000313" key="3">
    <source>
        <dbReference type="Proteomes" id="UP000182484"/>
    </source>
</evidence>
<dbReference type="AlphaFoldDB" id="A0AB74EV15"/>
<name>A0AB74EV15_NEIGO</name>
<accession>A0AB74EV15</accession>
<organism evidence="2 3">
    <name type="scientific">Neisseria gonorrhoeae</name>
    <dbReference type="NCBI Taxonomy" id="485"/>
    <lineage>
        <taxon>Bacteria</taxon>
        <taxon>Pseudomonadati</taxon>
        <taxon>Pseudomonadota</taxon>
        <taxon>Betaproteobacteria</taxon>
        <taxon>Neisseriales</taxon>
        <taxon>Neisseriaceae</taxon>
        <taxon>Neisseria</taxon>
    </lineage>
</organism>
<evidence type="ECO:0000313" key="2">
    <source>
        <dbReference type="EMBL" id="SCW17472.1"/>
    </source>
</evidence>
<protein>
    <submittedName>
        <fullName evidence="2">Membrane protein</fullName>
    </submittedName>
</protein>
<keyword evidence="1" id="KW-0812">Transmembrane</keyword>
<reference evidence="2 3" key="1">
    <citation type="submission" date="2016-09" db="EMBL/GenBank/DDBJ databases">
        <authorList>
            <person name="Kumanski S."/>
            <person name="Beatrice B."/>
        </authorList>
    </citation>
    <scope>NUCLEOTIDE SEQUENCE [LARGE SCALE GENOMIC DNA]</scope>
    <source>
        <strain evidence="2">Mankind</strain>
    </source>
</reference>
<dbReference type="InterPro" id="IPR051311">
    <property type="entry name" value="DedA_domain"/>
</dbReference>
<proteinExistence type="predicted"/>
<feature type="transmembrane region" description="Helical" evidence="1">
    <location>
        <begin position="178"/>
        <end position="199"/>
    </location>
</feature>
<dbReference type="PANTHER" id="PTHR42709">
    <property type="entry name" value="ALKALINE PHOSPHATASE LIKE PROTEIN"/>
    <property type="match status" value="1"/>
</dbReference>
<dbReference type="EMBL" id="FMTB01000078">
    <property type="protein sequence ID" value="SCW17472.1"/>
    <property type="molecule type" value="Genomic_DNA"/>
</dbReference>
<keyword evidence="1" id="KW-0472">Membrane</keyword>